<evidence type="ECO:0000313" key="3">
    <source>
        <dbReference type="Proteomes" id="UP000007599"/>
    </source>
</evidence>
<reference evidence="3" key="2">
    <citation type="submission" date="2012-03" db="EMBL/GenBank/DDBJ databases">
        <title>Complete genome sequence of Flavobacterium indicum GPTSA100-9T, isolated from warm spring water.</title>
        <authorList>
            <person name="Barbier P."/>
            <person name="Houel A."/>
            <person name="Loux V."/>
            <person name="Poulain J."/>
            <person name="Bernardet J.-F."/>
            <person name="Touchon M."/>
            <person name="Duchaud E."/>
        </authorList>
    </citation>
    <scope>NUCLEOTIDE SEQUENCE [LARGE SCALE GENOMIC DNA]</scope>
    <source>
        <strain evidence="3">DSM 17447 / CIP 109464 / GPTSA100-9</strain>
    </source>
</reference>
<dbReference type="AlphaFoldDB" id="H8XPX8"/>
<accession>H8XPX8</accession>
<dbReference type="PATRIC" id="fig|1094466.5.peg.2229"/>
<dbReference type="RefSeq" id="WP_014389312.1">
    <property type="nucleotide sequence ID" value="NC_017025.1"/>
</dbReference>
<proteinExistence type="predicted"/>
<dbReference type="STRING" id="1094466.KQS_11370"/>
<dbReference type="Proteomes" id="UP000007599">
    <property type="component" value="Chromosome I"/>
</dbReference>
<dbReference type="EMBL" id="HE774682">
    <property type="protein sequence ID" value="CCG54194.1"/>
    <property type="molecule type" value="Genomic_DNA"/>
</dbReference>
<name>H8XPX8_FLAIG</name>
<evidence type="ECO:0000313" key="2">
    <source>
        <dbReference type="EMBL" id="CCG54194.1"/>
    </source>
</evidence>
<evidence type="ECO:0000256" key="1">
    <source>
        <dbReference type="SAM" id="SignalP"/>
    </source>
</evidence>
<keyword evidence="1" id="KW-0732">Signal</keyword>
<feature type="signal peptide" evidence="1">
    <location>
        <begin position="1"/>
        <end position="18"/>
    </location>
</feature>
<dbReference type="OrthoDB" id="1187639at2"/>
<dbReference type="KEGG" id="fin:KQS_11370"/>
<feature type="chain" id="PRO_5003616550" description="Secreted protein" evidence="1">
    <location>
        <begin position="19"/>
        <end position="225"/>
    </location>
</feature>
<evidence type="ECO:0008006" key="4">
    <source>
        <dbReference type="Google" id="ProtNLM"/>
    </source>
</evidence>
<protein>
    <recommendedName>
        <fullName evidence="4">Secreted protein</fullName>
    </recommendedName>
</protein>
<organism evidence="2 3">
    <name type="scientific">Flavobacterium indicum (strain DSM 17447 / CIP 109464 / GPTSA100-9)</name>
    <dbReference type="NCBI Taxonomy" id="1094466"/>
    <lineage>
        <taxon>Bacteria</taxon>
        <taxon>Pseudomonadati</taxon>
        <taxon>Bacteroidota</taxon>
        <taxon>Flavobacteriia</taxon>
        <taxon>Flavobacteriales</taxon>
        <taxon>Flavobacteriaceae</taxon>
        <taxon>Flavobacterium</taxon>
    </lineage>
</organism>
<dbReference type="eggNOG" id="ENOG5032ZKA">
    <property type="taxonomic scope" value="Bacteria"/>
</dbReference>
<dbReference type="HOGENOM" id="CLU_1228421_0_0_10"/>
<keyword evidence="3" id="KW-1185">Reference proteome</keyword>
<sequence>MKKSLTLLLLTFYCFLHGQETLIEVNDSIAQYENLPINNGLSYENKYWNTTNDTKQFYNNEYTKCTISYDGKLYSDVKLKFDILNNQILFKPKFNVISEIVLINELVDYFIINQKKFIKLNINNHYQYFEEIKINNEDSLLIKHVKTFKEDLSTGEKKYSFYDNFEIYLNHKKAYYLLNNKNSLITIFPNYKKEIQNFYKSNELLKENNLILFYTKLINELISIK</sequence>
<reference evidence="2 3" key="1">
    <citation type="journal article" date="2012" name="J. Bacteriol.">
        <title>Complete Genome Sequence of Flavobacterium indicum GPSTA100-9T, Isolated from Warm Spring Water.</title>
        <authorList>
            <person name="Barbier P."/>
            <person name="Houel A."/>
            <person name="Loux V."/>
            <person name="Poulain J."/>
            <person name="Bernardet J.F."/>
            <person name="Touchon M."/>
            <person name="Duchaud E."/>
        </authorList>
    </citation>
    <scope>NUCLEOTIDE SEQUENCE [LARGE SCALE GENOMIC DNA]</scope>
    <source>
        <strain evidence="3">DSM 17447 / CIP 109464 / GPTSA100-9</strain>
    </source>
</reference>
<gene>
    <name evidence="2" type="ordered locus">KQS_11370</name>
</gene>